<evidence type="ECO:0000313" key="5">
    <source>
        <dbReference type="EMBL" id="PKK70735.1"/>
    </source>
</evidence>
<dbReference type="Proteomes" id="UP000233469">
    <property type="component" value="Unassembled WGS sequence"/>
</dbReference>
<comment type="subcellular location">
    <subcellularLocation>
        <location evidence="1">Host cell</location>
    </subcellularLocation>
    <subcellularLocation>
        <location evidence="2">Secreted</location>
    </subcellularLocation>
</comment>
<proteinExistence type="predicted"/>
<dbReference type="VEuPathDB" id="FungiDB:RhiirA1_473842"/>
<evidence type="ECO:0000256" key="1">
    <source>
        <dbReference type="ARBA" id="ARBA00004340"/>
    </source>
</evidence>
<evidence type="ECO:0000313" key="6">
    <source>
        <dbReference type="Proteomes" id="UP000233469"/>
    </source>
</evidence>
<reference evidence="5 6" key="1">
    <citation type="submission" date="2016-04" db="EMBL/GenBank/DDBJ databases">
        <title>Genome analyses suggest a sexual origin of heterokaryosis in a supposedly ancient asexual fungus.</title>
        <authorList>
            <person name="Ropars J."/>
            <person name="Sedzielewska K."/>
            <person name="Noel J."/>
            <person name="Charron P."/>
            <person name="Farinelli L."/>
            <person name="Marton T."/>
            <person name="Kruger M."/>
            <person name="Pelin A."/>
            <person name="Brachmann A."/>
            <person name="Corradi N."/>
        </authorList>
    </citation>
    <scope>NUCLEOTIDE SEQUENCE [LARGE SCALE GENOMIC DNA]</scope>
    <source>
        <strain evidence="5 6">C2</strain>
    </source>
</reference>
<dbReference type="GO" id="GO:0043657">
    <property type="term" value="C:host cell"/>
    <property type="evidence" value="ECO:0007669"/>
    <property type="project" value="UniProtKB-SubCell"/>
</dbReference>
<evidence type="ECO:0000256" key="2">
    <source>
        <dbReference type="ARBA" id="ARBA00004613"/>
    </source>
</evidence>
<protein>
    <recommendedName>
        <fullName evidence="4">Crinkler effector protein N-terminal domain-containing protein</fullName>
    </recommendedName>
</protein>
<dbReference type="VEuPathDB" id="FungiDB:FUN_015687"/>
<sequence>MPPKKTPIYCLVHRDPESSVFRIKYDKNTTIDELRKVIWNEEVEVPKHVKAKDLILYQVDIDLNTQNLKRTTLGNWDANIVNDLGGQVLSPMDTIEEIFPVLANKHIYVIVCVPDVAEFTGIDYQVTTREIKFPTLNFDLENERIDAFRWTDAIER</sequence>
<dbReference type="GO" id="GO:0005576">
    <property type="term" value="C:extracellular region"/>
    <property type="evidence" value="ECO:0007669"/>
    <property type="project" value="UniProtKB-SubCell"/>
</dbReference>
<organism evidence="5 6">
    <name type="scientific">Rhizophagus irregularis</name>
    <dbReference type="NCBI Taxonomy" id="588596"/>
    <lineage>
        <taxon>Eukaryota</taxon>
        <taxon>Fungi</taxon>
        <taxon>Fungi incertae sedis</taxon>
        <taxon>Mucoromycota</taxon>
        <taxon>Glomeromycotina</taxon>
        <taxon>Glomeromycetes</taxon>
        <taxon>Glomerales</taxon>
        <taxon>Glomeraceae</taxon>
        <taxon>Rhizophagus</taxon>
    </lineage>
</organism>
<dbReference type="VEuPathDB" id="FungiDB:RhiirFUN_013683"/>
<dbReference type="Pfam" id="PF20147">
    <property type="entry name" value="Crinkler"/>
    <property type="match status" value="1"/>
</dbReference>
<evidence type="ECO:0000256" key="3">
    <source>
        <dbReference type="ARBA" id="ARBA00022525"/>
    </source>
</evidence>
<dbReference type="AlphaFoldDB" id="A0A2N1N9W7"/>
<gene>
    <name evidence="5" type="ORF">RhiirC2_711678</name>
</gene>
<dbReference type="EMBL" id="LLXL01000584">
    <property type="protein sequence ID" value="PKK70735.1"/>
    <property type="molecule type" value="Genomic_DNA"/>
</dbReference>
<feature type="domain" description="Crinkler effector protein N-terminal" evidence="4">
    <location>
        <begin position="8"/>
        <end position="111"/>
    </location>
</feature>
<evidence type="ECO:0000259" key="4">
    <source>
        <dbReference type="Pfam" id="PF20147"/>
    </source>
</evidence>
<dbReference type="InterPro" id="IPR045379">
    <property type="entry name" value="Crinkler_N"/>
</dbReference>
<keyword evidence="3" id="KW-0964">Secreted</keyword>
<reference evidence="5 6" key="2">
    <citation type="submission" date="2017-10" db="EMBL/GenBank/DDBJ databases">
        <title>Extensive intraspecific genome diversity in a model arbuscular mycorrhizal fungus.</title>
        <authorList>
            <person name="Chen E.C.H."/>
            <person name="Morin E."/>
            <person name="Baudet D."/>
            <person name="Noel J."/>
            <person name="Ndikumana S."/>
            <person name="Charron P."/>
            <person name="St-Onge C."/>
            <person name="Giorgi J."/>
            <person name="Grigoriev I.V."/>
            <person name="Roux C."/>
            <person name="Martin F.M."/>
            <person name="Corradi N."/>
        </authorList>
    </citation>
    <scope>NUCLEOTIDE SEQUENCE [LARGE SCALE GENOMIC DNA]</scope>
    <source>
        <strain evidence="5 6">C2</strain>
    </source>
</reference>
<name>A0A2N1N9W7_9GLOM</name>
<comment type="caution">
    <text evidence="5">The sequence shown here is derived from an EMBL/GenBank/DDBJ whole genome shotgun (WGS) entry which is preliminary data.</text>
</comment>
<accession>A0A2N1N9W7</accession>